<dbReference type="Proteomes" id="UP000192448">
    <property type="component" value="Unassembled WGS sequence"/>
</dbReference>
<dbReference type="EMBL" id="MVHF01000045">
    <property type="protein sequence ID" value="ORA27405.1"/>
    <property type="molecule type" value="Genomic_DNA"/>
</dbReference>
<evidence type="ECO:0000313" key="2">
    <source>
        <dbReference type="EMBL" id="ORA27405.1"/>
    </source>
</evidence>
<dbReference type="SUPFAM" id="SSF46955">
    <property type="entry name" value="Putative DNA-binding domain"/>
    <property type="match status" value="1"/>
</dbReference>
<dbReference type="OrthoDB" id="4742319at2"/>
<dbReference type="InterPro" id="IPR041657">
    <property type="entry name" value="HTH_17"/>
</dbReference>
<dbReference type="RefSeq" id="WP_083168875.1">
    <property type="nucleotide sequence ID" value="NZ_MVHF01000045.1"/>
</dbReference>
<dbReference type="AlphaFoldDB" id="A0A1X0ABX7"/>
<dbReference type="InterPro" id="IPR010093">
    <property type="entry name" value="SinI_DNA-bd"/>
</dbReference>
<proteinExistence type="predicted"/>
<dbReference type="GO" id="GO:0003677">
    <property type="term" value="F:DNA binding"/>
    <property type="evidence" value="ECO:0007669"/>
    <property type="project" value="InterPro"/>
</dbReference>
<feature type="domain" description="Helix-turn-helix" evidence="1">
    <location>
        <begin position="13"/>
        <end position="61"/>
    </location>
</feature>
<protein>
    <recommendedName>
        <fullName evidence="1">Helix-turn-helix domain-containing protein</fullName>
    </recommendedName>
</protein>
<evidence type="ECO:0000259" key="1">
    <source>
        <dbReference type="Pfam" id="PF12728"/>
    </source>
</evidence>
<comment type="caution">
    <text evidence="2">The sequence shown here is derived from an EMBL/GenBank/DDBJ whole genome shotgun (WGS) entry which is preliminary data.</text>
</comment>
<keyword evidence="3" id="KW-1185">Reference proteome</keyword>
<dbReference type="NCBIfam" id="TIGR01764">
    <property type="entry name" value="excise"/>
    <property type="match status" value="1"/>
</dbReference>
<dbReference type="InterPro" id="IPR009061">
    <property type="entry name" value="DNA-bd_dom_put_sf"/>
</dbReference>
<name>A0A1X0ABX7_9MYCO</name>
<reference evidence="2 3" key="1">
    <citation type="submission" date="2017-02" db="EMBL/GenBank/DDBJ databases">
        <title>The new phylogeny of genus Mycobacterium.</title>
        <authorList>
            <person name="Tortoli E."/>
            <person name="Trovato A."/>
            <person name="Cirillo D.M."/>
        </authorList>
    </citation>
    <scope>NUCLEOTIDE SEQUENCE [LARGE SCALE GENOMIC DNA]</scope>
    <source>
        <strain evidence="2 3">RW6</strain>
    </source>
</reference>
<dbReference type="Pfam" id="PF12728">
    <property type="entry name" value="HTH_17"/>
    <property type="match status" value="1"/>
</dbReference>
<dbReference type="STRING" id="1927124.BST13_30585"/>
<sequence>MSENEAATEPPLLYTMEEAADRLRVSREYLYRMRQRGELVVVKFGRRTLVEATEIDRVIAAARAA</sequence>
<organism evidence="2 3">
    <name type="scientific">Mycobacterium aquaticum</name>
    <dbReference type="NCBI Taxonomy" id="1927124"/>
    <lineage>
        <taxon>Bacteria</taxon>
        <taxon>Bacillati</taxon>
        <taxon>Actinomycetota</taxon>
        <taxon>Actinomycetes</taxon>
        <taxon>Mycobacteriales</taxon>
        <taxon>Mycobacteriaceae</taxon>
        <taxon>Mycobacterium</taxon>
    </lineage>
</organism>
<evidence type="ECO:0000313" key="3">
    <source>
        <dbReference type="Proteomes" id="UP000192448"/>
    </source>
</evidence>
<gene>
    <name evidence="2" type="ORF">BST13_30585</name>
</gene>
<accession>A0A1X0ABX7</accession>